<dbReference type="Proteomes" id="UP000790377">
    <property type="component" value="Unassembled WGS sequence"/>
</dbReference>
<name>A0ACB8ALP8_9AGAM</name>
<keyword evidence="2" id="KW-1185">Reference proteome</keyword>
<organism evidence="1 2">
    <name type="scientific">Hygrophoropsis aurantiaca</name>
    <dbReference type="NCBI Taxonomy" id="72124"/>
    <lineage>
        <taxon>Eukaryota</taxon>
        <taxon>Fungi</taxon>
        <taxon>Dikarya</taxon>
        <taxon>Basidiomycota</taxon>
        <taxon>Agaricomycotina</taxon>
        <taxon>Agaricomycetes</taxon>
        <taxon>Agaricomycetidae</taxon>
        <taxon>Boletales</taxon>
        <taxon>Coniophorineae</taxon>
        <taxon>Hygrophoropsidaceae</taxon>
        <taxon>Hygrophoropsis</taxon>
    </lineage>
</organism>
<comment type="caution">
    <text evidence="1">The sequence shown here is derived from an EMBL/GenBank/DDBJ whole genome shotgun (WGS) entry which is preliminary data.</text>
</comment>
<sequence length="429" mass="48321">MGTLRAIYLPCPSDRNIRRCLQGHSPFMATLSMRYLYSPSHAQHHLFPNLLELRWCSQKTTELPFSPFFPPSLRSLALDFYYGDDNDDDDNIAPLLLLLLESECLALTQLHIHGSFRRDNEHIQTLSRALESRSCRHLEPLDCGEIDEPALWHLAQLPIFKNLAVRLPARISAHMACSDWFVGLHTLSLSARNATSINLFLQLAPLSLKRIKINILGAGLSPPSSSTQLPSTLSTRLCHKLLTSIETTPTFPQPRPEATLDTTTLRPPRIFPKPKCLRIDRLCPFELNDDGLTELATAWPLEELILGHTGGWLRTSEITFKGLASLLRACPLLHTLALAIDATQLGSISSTRPEVLNDKIKKLQLTNSTIEKPAAVALILEDFFGSLKAVDAWSMNSQMDRRLHLQYRPLWDEVNSVLQSRKKLLHDSR</sequence>
<protein>
    <submittedName>
        <fullName evidence="1">Uncharacterized protein</fullName>
    </submittedName>
</protein>
<reference evidence="1" key="1">
    <citation type="journal article" date="2021" name="New Phytol.">
        <title>Evolutionary innovations through gain and loss of genes in the ectomycorrhizal Boletales.</title>
        <authorList>
            <person name="Wu G."/>
            <person name="Miyauchi S."/>
            <person name="Morin E."/>
            <person name="Kuo A."/>
            <person name="Drula E."/>
            <person name="Varga T."/>
            <person name="Kohler A."/>
            <person name="Feng B."/>
            <person name="Cao Y."/>
            <person name="Lipzen A."/>
            <person name="Daum C."/>
            <person name="Hundley H."/>
            <person name="Pangilinan J."/>
            <person name="Johnson J."/>
            <person name="Barry K."/>
            <person name="LaButti K."/>
            <person name="Ng V."/>
            <person name="Ahrendt S."/>
            <person name="Min B."/>
            <person name="Choi I.G."/>
            <person name="Park H."/>
            <person name="Plett J.M."/>
            <person name="Magnuson J."/>
            <person name="Spatafora J.W."/>
            <person name="Nagy L.G."/>
            <person name="Henrissat B."/>
            <person name="Grigoriev I.V."/>
            <person name="Yang Z.L."/>
            <person name="Xu J."/>
            <person name="Martin F.M."/>
        </authorList>
    </citation>
    <scope>NUCLEOTIDE SEQUENCE</scope>
    <source>
        <strain evidence="1">ATCC 28755</strain>
    </source>
</reference>
<dbReference type="EMBL" id="MU267623">
    <property type="protein sequence ID" value="KAH7913861.1"/>
    <property type="molecule type" value="Genomic_DNA"/>
</dbReference>
<evidence type="ECO:0000313" key="2">
    <source>
        <dbReference type="Proteomes" id="UP000790377"/>
    </source>
</evidence>
<evidence type="ECO:0000313" key="1">
    <source>
        <dbReference type="EMBL" id="KAH7913861.1"/>
    </source>
</evidence>
<proteinExistence type="predicted"/>
<accession>A0ACB8ALP8</accession>
<gene>
    <name evidence="1" type="ORF">BJ138DRAFT_539644</name>
</gene>